<evidence type="ECO:0000313" key="1">
    <source>
        <dbReference type="EnsemblPlants" id="AVESA.00010b.r2.5CG0898250.1.CDS"/>
    </source>
</evidence>
<dbReference type="EnsemblPlants" id="AVESA.00010b.r2.5CG0898250.1">
    <property type="protein sequence ID" value="AVESA.00010b.r2.5CG0898250.1.CDS"/>
    <property type="gene ID" value="AVESA.00010b.r2.5CG0898250"/>
</dbReference>
<keyword evidence="2" id="KW-1185">Reference proteome</keyword>
<protein>
    <submittedName>
        <fullName evidence="1">Uncharacterized protein</fullName>
    </submittedName>
</protein>
<name>A0ACD5Y6U7_AVESA</name>
<sequence>MTSVSVWGIAGVGKSALVRSIYYKEMLKIPKKNDDFVMFSWVDVPDRFNLKYLSQRLLLDFHSDDLQAQESAAIGIMEGQDPIQECCKILCQHRCLIVIDGLRLGHDWDSIKDAFLSDAQTTGSCIVVITNEKKTAEHVIRHLPGSKVLNVKGLQDYAADLLFTEVAPEHINGSTPEDMAQLSQLTIAKSGSLPKVIVALGRELGLATNMWHAFTILDNYTTLDSLRGLFSWMQSYFDACPDSLKPCIFYLSVFPTGQDIRRRRLVTRWIAEGYSRDRFGSTSGDWESSRDRYGSTADENGEKFFSDLTELSIIQQLTTNNVCQVNGFFHGYIISRPMEDNLVFTLEGCCKPNSQRTGQHLTIRSTWDRDNNVYESIDFTRLRSLTVFGRWESFLVSYKMKRLRVLDLEDTSGVTDEDLKKIVELVNRLKFLSLRGCRRISRLPDSMDGMRQLQTLDVRHTSIVMLPPAICKLAKLQYIHTGNTKPWYEGDGIVTIQSAVEKDWIRTPQQDIDDTPTILPPTSSEADNAGVEVPTGIGNLTVLHTLGVVDVRGAGGKALLEELKDGKLAQLHKLKVSGINRGNIHHFFSAISGHRHLDSLSVRLDDDVQHDINLPVPPPKTLRKLKLYGNVLNLPVWISKFHSLKCLDIEMTIITGEDLLPLEELVKRRILRRLCFKLQGDLQLTMPNHQSSNFQNLKIDCISKAKVTFGESKLVEVLKVKCSSGSDLGFSRLENLKSLKEVWLMGAYGDMLKQEVEQQLSKHPKKEKPVLQLVRPRCADDGY</sequence>
<proteinExistence type="predicted"/>
<dbReference type="Proteomes" id="UP001732700">
    <property type="component" value="Chromosome 5C"/>
</dbReference>
<reference evidence="1" key="1">
    <citation type="submission" date="2021-05" db="EMBL/GenBank/DDBJ databases">
        <authorList>
            <person name="Scholz U."/>
            <person name="Mascher M."/>
            <person name="Fiebig A."/>
        </authorList>
    </citation>
    <scope>NUCLEOTIDE SEQUENCE [LARGE SCALE GENOMIC DNA]</scope>
</reference>
<reference evidence="1" key="2">
    <citation type="submission" date="2025-09" db="UniProtKB">
        <authorList>
            <consortium name="EnsemblPlants"/>
        </authorList>
    </citation>
    <scope>IDENTIFICATION</scope>
</reference>
<organism evidence="1 2">
    <name type="scientific">Avena sativa</name>
    <name type="common">Oat</name>
    <dbReference type="NCBI Taxonomy" id="4498"/>
    <lineage>
        <taxon>Eukaryota</taxon>
        <taxon>Viridiplantae</taxon>
        <taxon>Streptophyta</taxon>
        <taxon>Embryophyta</taxon>
        <taxon>Tracheophyta</taxon>
        <taxon>Spermatophyta</taxon>
        <taxon>Magnoliopsida</taxon>
        <taxon>Liliopsida</taxon>
        <taxon>Poales</taxon>
        <taxon>Poaceae</taxon>
        <taxon>BOP clade</taxon>
        <taxon>Pooideae</taxon>
        <taxon>Poodae</taxon>
        <taxon>Poeae</taxon>
        <taxon>Poeae Chloroplast Group 1 (Aveneae type)</taxon>
        <taxon>Aveninae</taxon>
        <taxon>Avena</taxon>
    </lineage>
</organism>
<accession>A0ACD5Y6U7</accession>
<evidence type="ECO:0000313" key="2">
    <source>
        <dbReference type="Proteomes" id="UP001732700"/>
    </source>
</evidence>